<gene>
    <name evidence="1" type="ORF">LCGC14_2732880</name>
</gene>
<proteinExistence type="predicted"/>
<dbReference type="EMBL" id="LAZR01049518">
    <property type="protein sequence ID" value="KKK89462.1"/>
    <property type="molecule type" value="Genomic_DNA"/>
</dbReference>
<organism evidence="1">
    <name type="scientific">marine sediment metagenome</name>
    <dbReference type="NCBI Taxonomy" id="412755"/>
    <lineage>
        <taxon>unclassified sequences</taxon>
        <taxon>metagenomes</taxon>
        <taxon>ecological metagenomes</taxon>
    </lineage>
</organism>
<feature type="non-terminal residue" evidence="1">
    <location>
        <position position="1"/>
    </location>
</feature>
<sequence length="47" mass="4986">CGSAVLSVRVFSTTRQADGKVFVNTRFLTLVDETVAEAVQEEAPATA</sequence>
<dbReference type="AlphaFoldDB" id="A0A0F8Z6V0"/>
<reference evidence="1" key="1">
    <citation type="journal article" date="2015" name="Nature">
        <title>Complex archaea that bridge the gap between prokaryotes and eukaryotes.</title>
        <authorList>
            <person name="Spang A."/>
            <person name="Saw J.H."/>
            <person name="Jorgensen S.L."/>
            <person name="Zaremba-Niedzwiedzka K."/>
            <person name="Martijn J."/>
            <person name="Lind A.E."/>
            <person name="van Eijk R."/>
            <person name="Schleper C."/>
            <person name="Guy L."/>
            <person name="Ettema T.J."/>
        </authorList>
    </citation>
    <scope>NUCLEOTIDE SEQUENCE</scope>
</reference>
<accession>A0A0F8Z6V0</accession>
<evidence type="ECO:0000313" key="1">
    <source>
        <dbReference type="EMBL" id="KKK89462.1"/>
    </source>
</evidence>
<name>A0A0F8Z6V0_9ZZZZ</name>
<protein>
    <submittedName>
        <fullName evidence="1">Uncharacterized protein</fullName>
    </submittedName>
</protein>
<comment type="caution">
    <text evidence="1">The sequence shown here is derived from an EMBL/GenBank/DDBJ whole genome shotgun (WGS) entry which is preliminary data.</text>
</comment>